<keyword evidence="3" id="KW-1185">Reference proteome</keyword>
<accession>A0A1G6YWL3</accession>
<evidence type="ECO:0000313" key="3">
    <source>
        <dbReference type="Proteomes" id="UP000199501"/>
    </source>
</evidence>
<protein>
    <submittedName>
        <fullName evidence="2">DNA binding domain-containing protein, excisionase family</fullName>
    </submittedName>
</protein>
<sequence>MQVEGTARYLRVKEVAVRFAVSPSTVYRAVEAGELPSVRIGGSVRIPEQALAAFEAAAFGSALPGVA</sequence>
<dbReference type="InterPro" id="IPR009061">
    <property type="entry name" value="DNA-bd_dom_put_sf"/>
</dbReference>
<feature type="domain" description="Helix-turn-helix" evidence="1">
    <location>
        <begin position="9"/>
        <end position="54"/>
    </location>
</feature>
<evidence type="ECO:0000259" key="1">
    <source>
        <dbReference type="Pfam" id="PF12728"/>
    </source>
</evidence>
<dbReference type="Proteomes" id="UP000199501">
    <property type="component" value="Unassembled WGS sequence"/>
</dbReference>
<dbReference type="AlphaFoldDB" id="A0A1G6YWL3"/>
<dbReference type="OrthoDB" id="4322263at2"/>
<proteinExistence type="predicted"/>
<evidence type="ECO:0000313" key="2">
    <source>
        <dbReference type="EMBL" id="SDD94730.1"/>
    </source>
</evidence>
<organism evidence="2 3">
    <name type="scientific">Actinokineospora iranica</name>
    <dbReference type="NCBI Taxonomy" id="1271860"/>
    <lineage>
        <taxon>Bacteria</taxon>
        <taxon>Bacillati</taxon>
        <taxon>Actinomycetota</taxon>
        <taxon>Actinomycetes</taxon>
        <taxon>Pseudonocardiales</taxon>
        <taxon>Pseudonocardiaceae</taxon>
        <taxon>Actinokineospora</taxon>
    </lineage>
</organism>
<dbReference type="RefSeq" id="WP_091457453.1">
    <property type="nucleotide sequence ID" value="NZ_FMZZ01000024.1"/>
</dbReference>
<name>A0A1G6YWL3_9PSEU</name>
<gene>
    <name evidence="2" type="ORF">SAMN05216174_12411</name>
</gene>
<dbReference type="NCBIfam" id="TIGR01764">
    <property type="entry name" value="excise"/>
    <property type="match status" value="1"/>
</dbReference>
<dbReference type="SUPFAM" id="SSF46955">
    <property type="entry name" value="Putative DNA-binding domain"/>
    <property type="match status" value="1"/>
</dbReference>
<dbReference type="GO" id="GO:0003677">
    <property type="term" value="F:DNA binding"/>
    <property type="evidence" value="ECO:0007669"/>
    <property type="project" value="InterPro"/>
</dbReference>
<reference evidence="3" key="1">
    <citation type="submission" date="2016-10" db="EMBL/GenBank/DDBJ databases">
        <authorList>
            <person name="Varghese N."/>
            <person name="Submissions S."/>
        </authorList>
    </citation>
    <scope>NUCLEOTIDE SEQUENCE [LARGE SCALE GENOMIC DNA]</scope>
    <source>
        <strain evidence="3">IBRC-M 10403</strain>
    </source>
</reference>
<dbReference type="Pfam" id="PF12728">
    <property type="entry name" value="HTH_17"/>
    <property type="match status" value="1"/>
</dbReference>
<dbReference type="EMBL" id="FMZZ01000024">
    <property type="protein sequence ID" value="SDD94730.1"/>
    <property type="molecule type" value="Genomic_DNA"/>
</dbReference>
<dbReference type="InterPro" id="IPR010093">
    <property type="entry name" value="SinI_DNA-bd"/>
</dbReference>
<dbReference type="STRING" id="1271860.SAMN05216174_12411"/>
<dbReference type="InterPro" id="IPR041657">
    <property type="entry name" value="HTH_17"/>
</dbReference>